<feature type="compositionally biased region" description="Polar residues" evidence="1">
    <location>
        <begin position="94"/>
        <end position="112"/>
    </location>
</feature>
<organism evidence="2">
    <name type="scientific">Mesocestoides corti</name>
    <name type="common">Flatworm</name>
    <dbReference type="NCBI Taxonomy" id="53468"/>
    <lineage>
        <taxon>Eukaryota</taxon>
        <taxon>Metazoa</taxon>
        <taxon>Spiralia</taxon>
        <taxon>Lophotrochozoa</taxon>
        <taxon>Platyhelminthes</taxon>
        <taxon>Cestoda</taxon>
        <taxon>Eucestoda</taxon>
        <taxon>Cyclophyllidea</taxon>
        <taxon>Mesocestoididae</taxon>
        <taxon>Mesocestoides</taxon>
    </lineage>
</organism>
<name>A0A5K3F1F9_MESCO</name>
<dbReference type="WBParaSite" id="MCU_004773-RA">
    <property type="protein sequence ID" value="MCU_004773-RA"/>
    <property type="gene ID" value="MCU_004773"/>
</dbReference>
<evidence type="ECO:0000256" key="1">
    <source>
        <dbReference type="SAM" id="MobiDB-lite"/>
    </source>
</evidence>
<accession>A0A5K3F1F9</accession>
<reference evidence="2" key="1">
    <citation type="submission" date="2019-11" db="UniProtKB">
        <authorList>
            <consortium name="WormBaseParasite"/>
        </authorList>
    </citation>
    <scope>IDENTIFICATION</scope>
</reference>
<dbReference type="AlphaFoldDB" id="A0A5K3F1F9"/>
<proteinExistence type="predicted"/>
<feature type="region of interest" description="Disordered" evidence="1">
    <location>
        <begin position="75"/>
        <end position="112"/>
    </location>
</feature>
<protein>
    <submittedName>
        <fullName evidence="2">Uncharacterized protein</fullName>
    </submittedName>
</protein>
<evidence type="ECO:0000313" key="2">
    <source>
        <dbReference type="WBParaSite" id="MCU_004773-RA"/>
    </source>
</evidence>
<sequence length="134" mass="14296">MNYASGDHIFFSCHSPQLGTVDSAVVVPPISRGGVYLQTTAPAHEACDSSLMDVCVGVLTQNLVNSEHDLGSLKKKRKELKRTTDSTPVPIATASITSPNCAPDLPTNQTAKQQACSSPTATQIPVNPLKFRYL</sequence>